<keyword evidence="1" id="KW-1133">Transmembrane helix</keyword>
<organism evidence="2 3">
    <name type="scientific">Aeromonas bestiarum</name>
    <dbReference type="NCBI Taxonomy" id="105751"/>
    <lineage>
        <taxon>Bacteria</taxon>
        <taxon>Pseudomonadati</taxon>
        <taxon>Pseudomonadota</taxon>
        <taxon>Gammaproteobacteria</taxon>
        <taxon>Aeromonadales</taxon>
        <taxon>Aeromonadaceae</taxon>
        <taxon>Aeromonas</taxon>
    </lineage>
</organism>
<protein>
    <submittedName>
        <fullName evidence="2">Uncharacterized protein</fullName>
    </submittedName>
</protein>
<dbReference type="Proteomes" id="UP001168216">
    <property type="component" value="Unassembled WGS sequence"/>
</dbReference>
<sequence>MIKYSVMTVILILLVSILITQSGICLRHSLLRLMDELGSWMVTLIDPLGLFLSVWGAQWPLIL</sequence>
<gene>
    <name evidence="2" type="ORF">OB959_04110</name>
</gene>
<dbReference type="RefSeq" id="WP_241324466.1">
    <property type="nucleotide sequence ID" value="NZ_JAOPLV010000001.1"/>
</dbReference>
<dbReference type="AlphaFoldDB" id="A0AAW7HTX1"/>
<proteinExistence type="predicted"/>
<comment type="caution">
    <text evidence="2">The sequence shown here is derived from an EMBL/GenBank/DDBJ whole genome shotgun (WGS) entry which is preliminary data.</text>
</comment>
<feature type="transmembrane region" description="Helical" evidence="1">
    <location>
        <begin position="37"/>
        <end position="57"/>
    </location>
</feature>
<accession>A0AAW7HTX1</accession>
<keyword evidence="1" id="KW-0472">Membrane</keyword>
<reference evidence="2" key="1">
    <citation type="submission" date="2023-08" db="EMBL/GenBank/DDBJ databases">
        <title>WGS of Aeromonas isolates.</title>
        <authorList>
            <person name="Lee H."/>
        </authorList>
    </citation>
    <scope>NUCLEOTIDE SEQUENCE</scope>
    <source>
        <strain evidence="2">SL22</strain>
    </source>
</reference>
<evidence type="ECO:0000256" key="1">
    <source>
        <dbReference type="SAM" id="Phobius"/>
    </source>
</evidence>
<evidence type="ECO:0000313" key="2">
    <source>
        <dbReference type="EMBL" id="MDM5138986.1"/>
    </source>
</evidence>
<evidence type="ECO:0000313" key="3">
    <source>
        <dbReference type="Proteomes" id="UP001168216"/>
    </source>
</evidence>
<keyword evidence="1" id="KW-0812">Transmembrane</keyword>
<name>A0AAW7HTX1_9GAMM</name>
<dbReference type="EMBL" id="JAOPLV010000001">
    <property type="protein sequence ID" value="MDM5138986.1"/>
    <property type="molecule type" value="Genomic_DNA"/>
</dbReference>